<dbReference type="Proteomes" id="UP000008042">
    <property type="component" value="Segment"/>
</dbReference>
<gene>
    <name evidence="1" type="ORF">phiHau3_25</name>
</gene>
<organism evidence="1 2">
    <name type="scientific">Streptomyces phage phiHau3</name>
    <dbReference type="NCBI Taxonomy" id="1204524"/>
    <lineage>
        <taxon>Viruses</taxon>
        <taxon>Duplodnaviria</taxon>
        <taxon>Heunggongvirae</taxon>
        <taxon>Uroviricota</taxon>
        <taxon>Caudoviricetes</taxon>
        <taxon>Arquatrovirinae</taxon>
        <taxon>Hautrevirus</taxon>
        <taxon>Hautrevirus hau3</taxon>
    </lineage>
</organism>
<name>K4HZL9_9CAUD</name>
<evidence type="ECO:0000313" key="1">
    <source>
        <dbReference type="EMBL" id="AFU62002.1"/>
    </source>
</evidence>
<sequence length="86" mass="8845">MADLVTGGRLEAGSSSDKLRLKLTVNFPAELGTDPYGGLNNTQRSAIVKAALDAAVALMPSDGYHVLVVGSEEVESSTEVSARPAA</sequence>
<dbReference type="RefSeq" id="YP_006906200.1">
    <property type="nucleotide sequence ID" value="NC_018836.1"/>
</dbReference>
<proteinExistence type="predicted"/>
<dbReference type="EMBL" id="JX182369">
    <property type="protein sequence ID" value="AFU62002.1"/>
    <property type="molecule type" value="Genomic_DNA"/>
</dbReference>
<protein>
    <submittedName>
        <fullName evidence="1">Uncharacterized protein</fullName>
    </submittedName>
</protein>
<keyword evidence="2" id="KW-1185">Reference proteome</keyword>
<evidence type="ECO:0000313" key="2">
    <source>
        <dbReference type="Proteomes" id="UP000008042"/>
    </source>
</evidence>
<dbReference type="KEGG" id="vg:13826666"/>
<reference evidence="2" key="1">
    <citation type="submission" date="2012-06" db="EMBL/GenBank/DDBJ databases">
        <authorList>
            <person name="Smith M.C.M."/>
            <person name="Hendrix R."/>
            <person name="Hatfull G.F."/>
        </authorList>
    </citation>
    <scope>NUCLEOTIDE SEQUENCE [LARGE SCALE GENOMIC DNA]</scope>
</reference>
<dbReference type="GeneID" id="13826666"/>
<accession>K4HZL9</accession>